<evidence type="ECO:0000259" key="5">
    <source>
        <dbReference type="Pfam" id="PF22780"/>
    </source>
</evidence>
<keyword evidence="3" id="KW-0274">FAD</keyword>
<protein>
    <submittedName>
        <fullName evidence="6">NAD(P)/FAD-dependent oxidoreductase</fullName>
    </submittedName>
</protein>
<dbReference type="EMBL" id="CP054493">
    <property type="protein sequence ID" value="QOY55516.1"/>
    <property type="molecule type" value="Genomic_DNA"/>
</dbReference>
<dbReference type="Proteomes" id="UP000593836">
    <property type="component" value="Chromosome"/>
</dbReference>
<proteinExistence type="predicted"/>
<dbReference type="RefSeq" id="WP_194367555.1">
    <property type="nucleotide sequence ID" value="NZ_CP054493.1"/>
</dbReference>
<organism evidence="6 7">
    <name type="scientific">Candidatus Sulfurimonas marisnigri</name>
    <dbReference type="NCBI Taxonomy" id="2740405"/>
    <lineage>
        <taxon>Bacteria</taxon>
        <taxon>Pseudomonadati</taxon>
        <taxon>Campylobacterota</taxon>
        <taxon>Epsilonproteobacteria</taxon>
        <taxon>Campylobacterales</taxon>
        <taxon>Sulfurimonadaceae</taxon>
        <taxon>Sulfurimonas</taxon>
    </lineage>
</organism>
<dbReference type="Gene3D" id="2.40.30.10">
    <property type="entry name" value="Translation factors"/>
    <property type="match status" value="1"/>
</dbReference>
<dbReference type="Pfam" id="PF03486">
    <property type="entry name" value="HI0933_like"/>
    <property type="match status" value="1"/>
</dbReference>
<evidence type="ECO:0000256" key="1">
    <source>
        <dbReference type="ARBA" id="ARBA00001974"/>
    </source>
</evidence>
<evidence type="ECO:0000313" key="7">
    <source>
        <dbReference type="Proteomes" id="UP000593836"/>
    </source>
</evidence>
<dbReference type="InterPro" id="IPR036188">
    <property type="entry name" value="FAD/NAD-bd_sf"/>
</dbReference>
<dbReference type="Gene3D" id="1.10.8.260">
    <property type="entry name" value="HI0933 insert domain-like"/>
    <property type="match status" value="1"/>
</dbReference>
<dbReference type="InterPro" id="IPR057661">
    <property type="entry name" value="RsdA/BaiN/AoA(So)_Rossmann"/>
</dbReference>
<dbReference type="SUPFAM" id="SSF51905">
    <property type="entry name" value="FAD/NAD(P)-binding domain"/>
    <property type="match status" value="1"/>
</dbReference>
<dbReference type="InterPro" id="IPR055178">
    <property type="entry name" value="RsdA/BaiN/AoA(So)-like_dom"/>
</dbReference>
<feature type="domain" description="RsdA/BaiN/AoA(So)-like insert" evidence="5">
    <location>
        <begin position="178"/>
        <end position="340"/>
    </location>
</feature>
<dbReference type="InterPro" id="IPR004792">
    <property type="entry name" value="BaiN-like"/>
</dbReference>
<gene>
    <name evidence="6" type="ORF">HUE87_04585</name>
</gene>
<accession>A0A7S7M1R9</accession>
<name>A0A7S7M1R9_9BACT</name>
<reference evidence="6 7" key="1">
    <citation type="submission" date="2020-05" db="EMBL/GenBank/DDBJ databases">
        <title>Sulfurimonas marisnigri, sp. nov., and Sulfurimonas baltica, sp. nov., manganese oxide reducing chemolithoautotrophs of the class Epsilonproteobacteria isolated from the pelagic redoxclines of the Black and Baltic Seas and emended description of the genus Sulfurimonas.</title>
        <authorList>
            <person name="Henkel J.V."/>
            <person name="Laudan C."/>
            <person name="Werner J."/>
            <person name="Neu T."/>
            <person name="Plewe S."/>
            <person name="Sproer C."/>
            <person name="Bunk B."/>
            <person name="Schulz-Vogt H.N."/>
        </authorList>
    </citation>
    <scope>NUCLEOTIDE SEQUENCE [LARGE SCALE GENOMIC DNA]</scope>
    <source>
        <strain evidence="6 7">SoZ1</strain>
    </source>
</reference>
<dbReference type="InterPro" id="IPR023166">
    <property type="entry name" value="BaiN-like_dom_sf"/>
</dbReference>
<evidence type="ECO:0000259" key="4">
    <source>
        <dbReference type="Pfam" id="PF03486"/>
    </source>
</evidence>
<dbReference type="PRINTS" id="PR00411">
    <property type="entry name" value="PNDRDTASEI"/>
</dbReference>
<evidence type="ECO:0000256" key="2">
    <source>
        <dbReference type="ARBA" id="ARBA00022630"/>
    </source>
</evidence>
<dbReference type="PANTHER" id="PTHR42887">
    <property type="entry name" value="OS12G0638800 PROTEIN"/>
    <property type="match status" value="1"/>
</dbReference>
<keyword evidence="2" id="KW-0285">Flavoprotein</keyword>
<dbReference type="AlphaFoldDB" id="A0A7S7M1R9"/>
<comment type="cofactor">
    <cofactor evidence="1">
        <name>FAD</name>
        <dbReference type="ChEBI" id="CHEBI:57692"/>
    </cofactor>
</comment>
<dbReference type="NCBIfam" id="TIGR00275">
    <property type="entry name" value="aminoacetone oxidase family FAD-binding enzyme"/>
    <property type="match status" value="1"/>
</dbReference>
<evidence type="ECO:0000256" key="3">
    <source>
        <dbReference type="ARBA" id="ARBA00022827"/>
    </source>
</evidence>
<dbReference type="KEGG" id="smas:HUE87_04585"/>
<keyword evidence="7" id="KW-1185">Reference proteome</keyword>
<dbReference type="Gene3D" id="3.50.50.60">
    <property type="entry name" value="FAD/NAD(P)-binding domain"/>
    <property type="match status" value="1"/>
</dbReference>
<sequence length="398" mass="43297">MSTKKIAIIGGGASGLLCAIFCAKKNLFVDIFEQNSKCAKKILVSGNGRCNITNVNLSSNDFFSDNPLFTEFALKEFGFKEFEKFCDSIGLLLDIKDDGRAYPLSNEAKSVASLLQNHAKYLGVNIHVNSKITDIKKLIAEYDAVVIATGSEAASHLGGNRDGLEFAEEYTHNIIPTYPSLVQFHLDSSIAHKMSGAKINGEVTLLINNKKDSTCSGDILFTNYGVSGFAILDVSQRASVALMEYAKVDIAINLLPNFNAQKLSAHISKMALSMPEFTIADILAGLIPVKIAHGLLEDLKISATTCSSEIGIKLSKKIANQMLNWRFEVNETHGFRHAEVSGGGVDTTEVNPKTMESLKQKKLYFCGEVLDVLGRRGGYNFAFAWASGYLAAKDITKP</sequence>
<feature type="domain" description="RsdA/BaiN/AoA(So)-like Rossmann fold-like" evidence="4">
    <location>
        <begin position="5"/>
        <end position="393"/>
    </location>
</feature>
<dbReference type="PANTHER" id="PTHR42887:SF2">
    <property type="entry name" value="OS12G0638800 PROTEIN"/>
    <property type="match status" value="1"/>
</dbReference>
<dbReference type="SUPFAM" id="SSF160996">
    <property type="entry name" value="HI0933 insert domain-like"/>
    <property type="match status" value="1"/>
</dbReference>
<evidence type="ECO:0000313" key="6">
    <source>
        <dbReference type="EMBL" id="QOY55516.1"/>
    </source>
</evidence>
<dbReference type="Pfam" id="PF22780">
    <property type="entry name" value="HI0933_like_1st"/>
    <property type="match status" value="1"/>
</dbReference>